<dbReference type="InterPro" id="IPR011335">
    <property type="entry name" value="Restrct_endonuc-II-like"/>
</dbReference>
<evidence type="ECO:0000313" key="2">
    <source>
        <dbReference type="EMBL" id="QDZ09028.1"/>
    </source>
</evidence>
<dbReference type="InterPro" id="IPR047216">
    <property type="entry name" value="Endonuclease_DUF559_bact"/>
</dbReference>
<dbReference type="Pfam" id="PF04480">
    <property type="entry name" value="DUF559"/>
    <property type="match status" value="1"/>
</dbReference>
<reference evidence="2 3" key="1">
    <citation type="submission" date="2019-07" db="EMBL/GenBank/DDBJ databases">
        <title>Full genome sequence of Sphingomonas sp. 4R-6-7(HKS19).</title>
        <authorList>
            <person name="Im W.-T."/>
        </authorList>
    </citation>
    <scope>NUCLEOTIDE SEQUENCE [LARGE SCALE GENOMIC DNA]</scope>
    <source>
        <strain evidence="2 3">HKS19</strain>
    </source>
</reference>
<proteinExistence type="predicted"/>
<dbReference type="PANTHER" id="PTHR38590:SF1">
    <property type="entry name" value="BLL0828 PROTEIN"/>
    <property type="match status" value="1"/>
</dbReference>
<keyword evidence="2" id="KW-0540">Nuclease</keyword>
<dbReference type="OrthoDB" id="9798754at2"/>
<feature type="domain" description="DUF559" evidence="1">
    <location>
        <begin position="7"/>
        <end position="113"/>
    </location>
</feature>
<accession>A0A5B8LLB8</accession>
<protein>
    <submittedName>
        <fullName evidence="2">Endonuclease domain-containing protein</fullName>
    </submittedName>
</protein>
<dbReference type="SUPFAM" id="SSF52980">
    <property type="entry name" value="Restriction endonuclease-like"/>
    <property type="match status" value="1"/>
</dbReference>
<evidence type="ECO:0000259" key="1">
    <source>
        <dbReference type="Pfam" id="PF04480"/>
    </source>
</evidence>
<dbReference type="CDD" id="cd01038">
    <property type="entry name" value="Endonuclease_DUF559"/>
    <property type="match status" value="1"/>
</dbReference>
<gene>
    <name evidence="2" type="ORF">FPZ24_03865</name>
</gene>
<sequence>MPPPRKTVERARKLRREMTLPEVKLWQWLRGSPSGFRFRRQHPIGHFSLDFYFAAGKLAIEVDGEAHSRGSQPERDAIRDTWLAERGVRTLRIRATDVLNEFDAVTRLILAECVAIPLHQPAAGPPPQLAGEE</sequence>
<dbReference type="GO" id="GO:0004519">
    <property type="term" value="F:endonuclease activity"/>
    <property type="evidence" value="ECO:0007669"/>
    <property type="project" value="UniProtKB-KW"/>
</dbReference>
<dbReference type="Proteomes" id="UP000315673">
    <property type="component" value="Chromosome"/>
</dbReference>
<name>A0A5B8LLB8_9SPHN</name>
<dbReference type="InterPro" id="IPR007569">
    <property type="entry name" value="DUF559"/>
</dbReference>
<organism evidence="2 3">
    <name type="scientific">Sphingomonas panacisoli</name>
    <dbReference type="NCBI Taxonomy" id="1813879"/>
    <lineage>
        <taxon>Bacteria</taxon>
        <taxon>Pseudomonadati</taxon>
        <taxon>Pseudomonadota</taxon>
        <taxon>Alphaproteobacteria</taxon>
        <taxon>Sphingomonadales</taxon>
        <taxon>Sphingomonadaceae</taxon>
        <taxon>Sphingomonas</taxon>
    </lineage>
</organism>
<evidence type="ECO:0000313" key="3">
    <source>
        <dbReference type="Proteomes" id="UP000315673"/>
    </source>
</evidence>
<keyword evidence="2" id="KW-0378">Hydrolase</keyword>
<dbReference type="KEGG" id="spai:FPZ24_03865"/>
<dbReference type="PANTHER" id="PTHR38590">
    <property type="entry name" value="BLL0828 PROTEIN"/>
    <property type="match status" value="1"/>
</dbReference>
<keyword evidence="2" id="KW-0255">Endonuclease</keyword>
<keyword evidence="3" id="KW-1185">Reference proteome</keyword>
<dbReference type="EMBL" id="CP042306">
    <property type="protein sequence ID" value="QDZ09028.1"/>
    <property type="molecule type" value="Genomic_DNA"/>
</dbReference>
<dbReference type="Gene3D" id="3.40.960.10">
    <property type="entry name" value="VSR Endonuclease"/>
    <property type="match status" value="1"/>
</dbReference>
<dbReference type="AlphaFoldDB" id="A0A5B8LLB8"/>